<sequence length="362" mass="39730">MTSGLAEILGSNADKNLPLLQMVKYAGLFSSTYLLLEIISTLEDEVRLIWPSRWSIMKIIFLLNRYSPLIDSTLGLTMMLGTTDPHSCDVQFHFLIYTYTIGSFLSESILIARTLALYEFNPWIMCIMATIALGVIVPGLYMSHYVLSRIQYPSRAVLEISGCVPSIDDGLSWVLYMCVLISETVVIALTVYKMWQTSVDLKQRSLLVWTMYRDGSLYYVVLLVLSIVNLCFMLLAPKAATSIIQMPLRVVHSTLCTRVLLNLRKVAARLADMTLTLESRSAAHPRSRLAFALDGRGGGGDGDGYAAFGSYVDVNMDCDLNGEMDLGIDIELDSVDVDADGRDPEAGIGPPEAGIGPPGDGG</sequence>
<feature type="region of interest" description="Disordered" evidence="1">
    <location>
        <begin position="339"/>
        <end position="362"/>
    </location>
</feature>
<proteinExistence type="predicted"/>
<evidence type="ECO:0000256" key="1">
    <source>
        <dbReference type="SAM" id="MobiDB-lite"/>
    </source>
</evidence>
<evidence type="ECO:0000256" key="2">
    <source>
        <dbReference type="SAM" id="Phobius"/>
    </source>
</evidence>
<feature type="transmembrane region" description="Helical" evidence="2">
    <location>
        <begin position="94"/>
        <end position="116"/>
    </location>
</feature>
<evidence type="ECO:0000313" key="5">
    <source>
        <dbReference type="Proteomes" id="UP001215151"/>
    </source>
</evidence>
<keyword evidence="2" id="KW-1133">Transmembrane helix</keyword>
<feature type="transmembrane region" description="Helical" evidence="2">
    <location>
        <begin position="173"/>
        <end position="195"/>
    </location>
</feature>
<organism evidence="4 5">
    <name type="scientific">Trametes cubensis</name>
    <dbReference type="NCBI Taxonomy" id="1111947"/>
    <lineage>
        <taxon>Eukaryota</taxon>
        <taxon>Fungi</taxon>
        <taxon>Dikarya</taxon>
        <taxon>Basidiomycota</taxon>
        <taxon>Agaricomycotina</taxon>
        <taxon>Agaricomycetes</taxon>
        <taxon>Polyporales</taxon>
        <taxon>Polyporaceae</taxon>
        <taxon>Trametes</taxon>
    </lineage>
</organism>
<comment type="caution">
    <text evidence="4">The sequence shown here is derived from an EMBL/GenBank/DDBJ whole genome shotgun (WGS) entry which is preliminary data.</text>
</comment>
<evidence type="ECO:0000259" key="3">
    <source>
        <dbReference type="Pfam" id="PF20151"/>
    </source>
</evidence>
<dbReference type="EMBL" id="JAPEVG010000348">
    <property type="protein sequence ID" value="KAJ8468234.1"/>
    <property type="molecule type" value="Genomic_DNA"/>
</dbReference>
<feature type="compositionally biased region" description="Low complexity" evidence="1">
    <location>
        <begin position="346"/>
        <end position="355"/>
    </location>
</feature>
<protein>
    <recommendedName>
        <fullName evidence="3">DUF6533 domain-containing protein</fullName>
    </recommendedName>
</protein>
<feature type="transmembrane region" description="Helical" evidence="2">
    <location>
        <begin position="63"/>
        <end position="82"/>
    </location>
</feature>
<feature type="transmembrane region" description="Helical" evidence="2">
    <location>
        <begin position="123"/>
        <end position="142"/>
    </location>
</feature>
<keyword evidence="2" id="KW-0812">Transmembrane</keyword>
<dbReference type="Proteomes" id="UP001215151">
    <property type="component" value="Unassembled WGS sequence"/>
</dbReference>
<dbReference type="InterPro" id="IPR045340">
    <property type="entry name" value="DUF6533"/>
</dbReference>
<feature type="domain" description="DUF6533" evidence="3">
    <location>
        <begin position="30"/>
        <end position="70"/>
    </location>
</feature>
<accession>A0AAD7TN96</accession>
<gene>
    <name evidence="4" type="ORF">ONZ51_g9768</name>
</gene>
<feature type="transmembrane region" description="Helical" evidence="2">
    <location>
        <begin position="216"/>
        <end position="236"/>
    </location>
</feature>
<dbReference type="AlphaFoldDB" id="A0AAD7TN96"/>
<keyword evidence="2" id="KW-0472">Membrane</keyword>
<name>A0AAD7TN96_9APHY</name>
<dbReference type="Pfam" id="PF20151">
    <property type="entry name" value="DUF6533"/>
    <property type="match status" value="1"/>
</dbReference>
<evidence type="ECO:0000313" key="4">
    <source>
        <dbReference type="EMBL" id="KAJ8468234.1"/>
    </source>
</evidence>
<reference evidence="4" key="1">
    <citation type="submission" date="2022-11" db="EMBL/GenBank/DDBJ databases">
        <title>Genome Sequence of Cubamyces cubensis.</title>
        <authorList>
            <person name="Buettner E."/>
        </authorList>
    </citation>
    <scope>NUCLEOTIDE SEQUENCE</scope>
    <source>
        <strain evidence="4">MPL-01</strain>
    </source>
</reference>
<keyword evidence="5" id="KW-1185">Reference proteome</keyword>